<name>Q7MSP3_WOLSU</name>
<dbReference type="GO" id="GO:0009244">
    <property type="term" value="P:lipopolysaccharide core region biosynthetic process"/>
    <property type="evidence" value="ECO:0007669"/>
    <property type="project" value="TreeGrafter"/>
</dbReference>
<evidence type="ECO:0000256" key="1">
    <source>
        <dbReference type="ARBA" id="ARBA00022676"/>
    </source>
</evidence>
<dbReference type="InterPro" id="IPR051199">
    <property type="entry name" value="LPS_LOS_Heptosyltrfase"/>
</dbReference>
<gene>
    <name evidence="3" type="ordered locus">WS0253</name>
</gene>
<dbReference type="KEGG" id="wsu:WS0253"/>
<sequence length="363" mass="41598">MFYNLLLWLLYPLFWTASHFRPPASKTLVIQNAKIGDYVNASILFNAHPAQDVLISSVNQAFAKHDSRIQAIFVFEDYRGSLLEKLKLATTLFLRHYENIYLLSPNALSLFLVQCAMPKHKATLLTYATKRYEKSLMRGFKIVKHSKDDLTLDSYWSLTSLPRPKSYQKSPFEPCYQPKPSPLTNPKAFKIALSLGAGNRIKNIDTQTWIKMLKIFEKFPSELHLMGTAKDEEIWSEITRFFSPNPPVISMLGKLKLEEVPSYLKEMQLHVSSDSGNAYIADCYDVAIILLAGPCYMPEQRPTGERTLILDSNSPFVPLSFIFKAPYTLKETQLFKINISQEQNIHDFVTKLYKDFQSSLSSL</sequence>
<evidence type="ECO:0000313" key="4">
    <source>
        <dbReference type="Proteomes" id="UP000000422"/>
    </source>
</evidence>
<dbReference type="PANTHER" id="PTHR30160">
    <property type="entry name" value="TETRAACYLDISACCHARIDE 4'-KINASE-RELATED"/>
    <property type="match status" value="1"/>
</dbReference>
<dbReference type="AlphaFoldDB" id="Q7MSP3"/>
<dbReference type="Pfam" id="PF01075">
    <property type="entry name" value="Glyco_transf_9"/>
    <property type="match status" value="1"/>
</dbReference>
<keyword evidence="4" id="KW-1185">Reference proteome</keyword>
<proteinExistence type="predicted"/>
<dbReference type="SUPFAM" id="SSF53756">
    <property type="entry name" value="UDP-Glycosyltransferase/glycogen phosphorylase"/>
    <property type="match status" value="1"/>
</dbReference>
<keyword evidence="1" id="KW-0328">Glycosyltransferase</keyword>
<dbReference type="InterPro" id="IPR002201">
    <property type="entry name" value="Glyco_trans_9"/>
</dbReference>
<protein>
    <submittedName>
        <fullName evidence="3">Uncharacterized protein</fullName>
    </submittedName>
</protein>
<dbReference type="PANTHER" id="PTHR30160:SF7">
    <property type="entry name" value="ADP-HEPTOSE--LPS HEPTOSYLTRANSFERASE 2"/>
    <property type="match status" value="1"/>
</dbReference>
<reference evidence="3 4" key="1">
    <citation type="journal article" date="2003" name="Proc. Natl. Acad. Sci. U.S.A.">
        <title>Complete genome sequence and analysis of Wolinella succinogenes.</title>
        <authorList>
            <person name="Baar C."/>
            <person name="Eppinger M."/>
            <person name="Raddatz G."/>
            <person name="Simon JM."/>
            <person name="Lanz C."/>
            <person name="Klimmek O."/>
            <person name="Nandakumar R."/>
            <person name="Gross R."/>
            <person name="Rosinus A."/>
            <person name="Keller H."/>
            <person name="Jagtap P."/>
            <person name="Linke B."/>
            <person name="Meyer F."/>
            <person name="Lederer H."/>
            <person name="Schuster S.C."/>
        </authorList>
    </citation>
    <scope>NUCLEOTIDE SEQUENCE [LARGE SCALE GENOMIC DNA]</scope>
    <source>
        <strain evidence="4">ATCC 29543 / DSM 1740 / CCUG 13145 / JCM 31913 / LMG 7466 / NCTC 11488 / FDC 602W</strain>
    </source>
</reference>
<evidence type="ECO:0000313" key="3">
    <source>
        <dbReference type="EMBL" id="CAE09408.1"/>
    </source>
</evidence>
<dbReference type="HOGENOM" id="CLU_773491_0_0_7"/>
<keyword evidence="2" id="KW-0808">Transferase</keyword>
<dbReference type="EMBL" id="BX571657">
    <property type="protein sequence ID" value="CAE09408.1"/>
    <property type="molecule type" value="Genomic_DNA"/>
</dbReference>
<dbReference type="eggNOG" id="COG0859">
    <property type="taxonomic scope" value="Bacteria"/>
</dbReference>
<accession>Q7MSP3</accession>
<dbReference type="STRING" id="273121.WS0253"/>
<organism evidence="4">
    <name type="scientific">Wolinella succinogenes (strain ATCC 29543 / DSM 1740 / CCUG 13145 / JCM 31913 / LMG 7466 / NCTC 11488 / FDC 602W)</name>
    <name type="common">Vibrio succinogenes</name>
    <dbReference type="NCBI Taxonomy" id="273121"/>
    <lineage>
        <taxon>Bacteria</taxon>
        <taxon>Pseudomonadati</taxon>
        <taxon>Campylobacterota</taxon>
        <taxon>Epsilonproteobacteria</taxon>
        <taxon>Campylobacterales</taxon>
        <taxon>Helicobacteraceae</taxon>
        <taxon>Wolinella</taxon>
    </lineage>
</organism>
<dbReference type="RefSeq" id="WP_011138209.1">
    <property type="nucleotide sequence ID" value="NC_005090.1"/>
</dbReference>
<dbReference type="GO" id="GO:0005829">
    <property type="term" value="C:cytosol"/>
    <property type="evidence" value="ECO:0007669"/>
    <property type="project" value="TreeGrafter"/>
</dbReference>
<evidence type="ECO:0000256" key="2">
    <source>
        <dbReference type="ARBA" id="ARBA00022679"/>
    </source>
</evidence>
<dbReference type="Proteomes" id="UP000000422">
    <property type="component" value="Chromosome"/>
</dbReference>
<dbReference type="Gene3D" id="3.40.50.2000">
    <property type="entry name" value="Glycogen Phosphorylase B"/>
    <property type="match status" value="2"/>
</dbReference>
<dbReference type="GO" id="GO:0008713">
    <property type="term" value="F:ADP-heptose-lipopolysaccharide heptosyltransferase activity"/>
    <property type="evidence" value="ECO:0007669"/>
    <property type="project" value="TreeGrafter"/>
</dbReference>